<keyword evidence="2" id="KW-1185">Reference proteome</keyword>
<sequence length="314" mass="35319">MPTQSYQKRTSEPSMRHVNETLRSLQQSIEGLASKDQTREQIRGEIGKVLEGDTLLSTAGLPLPSPVGFWTIGLLKTAPIADDRLYPTVPGLWNSLTQFRNSVLAPCQSYFDSGLQASARFLPIGYLSDHSPCVVSLFELPRSRKNYFTFFNIWCAHEDFLHLVETSWDELTMGIKPFALCMKLKLLKTPLKALNKKHFGHIFTKVDLAIEYLKVAQSSLHDNPLDTTLREAKAMCCFLLQGDMCSKLFHSLAKRNAKRIFISSLARDDDSTTSSVDEVYYEFLVCSSNLLGTGEDMDDFNATVMDFVPKVSPL</sequence>
<reference evidence="2" key="1">
    <citation type="journal article" date="2023" name="Nat. Plants">
        <title>Single-cell RNA sequencing provides a high-resolution roadmap for understanding the multicellular compartmentation of specialized metabolism.</title>
        <authorList>
            <person name="Sun S."/>
            <person name="Shen X."/>
            <person name="Li Y."/>
            <person name="Li Y."/>
            <person name="Wang S."/>
            <person name="Li R."/>
            <person name="Zhang H."/>
            <person name="Shen G."/>
            <person name="Guo B."/>
            <person name="Wei J."/>
            <person name="Xu J."/>
            <person name="St-Pierre B."/>
            <person name="Chen S."/>
            <person name="Sun C."/>
        </authorList>
    </citation>
    <scope>NUCLEOTIDE SEQUENCE [LARGE SCALE GENOMIC DNA]</scope>
</reference>
<proteinExistence type="predicted"/>
<dbReference type="EMBL" id="CM044701">
    <property type="protein sequence ID" value="KAI5683693.1"/>
    <property type="molecule type" value="Genomic_DNA"/>
</dbReference>
<evidence type="ECO:0000313" key="1">
    <source>
        <dbReference type="EMBL" id="KAI5683693.1"/>
    </source>
</evidence>
<comment type="caution">
    <text evidence="1">The sequence shown here is derived from an EMBL/GenBank/DDBJ whole genome shotgun (WGS) entry which is preliminary data.</text>
</comment>
<evidence type="ECO:0000313" key="2">
    <source>
        <dbReference type="Proteomes" id="UP001060085"/>
    </source>
</evidence>
<accession>A0ACC0CFF3</accession>
<protein>
    <submittedName>
        <fullName evidence="1">Uncharacterized protein</fullName>
    </submittedName>
</protein>
<gene>
    <name evidence="1" type="ORF">M9H77_04921</name>
</gene>
<name>A0ACC0CFF3_CATRO</name>
<dbReference type="Proteomes" id="UP001060085">
    <property type="component" value="Linkage Group LG01"/>
</dbReference>
<organism evidence="1 2">
    <name type="scientific">Catharanthus roseus</name>
    <name type="common">Madagascar periwinkle</name>
    <name type="synonym">Vinca rosea</name>
    <dbReference type="NCBI Taxonomy" id="4058"/>
    <lineage>
        <taxon>Eukaryota</taxon>
        <taxon>Viridiplantae</taxon>
        <taxon>Streptophyta</taxon>
        <taxon>Embryophyta</taxon>
        <taxon>Tracheophyta</taxon>
        <taxon>Spermatophyta</taxon>
        <taxon>Magnoliopsida</taxon>
        <taxon>eudicotyledons</taxon>
        <taxon>Gunneridae</taxon>
        <taxon>Pentapetalae</taxon>
        <taxon>asterids</taxon>
        <taxon>lamiids</taxon>
        <taxon>Gentianales</taxon>
        <taxon>Apocynaceae</taxon>
        <taxon>Rauvolfioideae</taxon>
        <taxon>Vinceae</taxon>
        <taxon>Catharanthinae</taxon>
        <taxon>Catharanthus</taxon>
    </lineage>
</organism>